<keyword evidence="1" id="KW-0732">Signal</keyword>
<proteinExistence type="predicted"/>
<protein>
    <submittedName>
        <fullName evidence="2">Uncharacterized protein</fullName>
    </submittedName>
</protein>
<sequence length="42" mass="4706">MLAMLSFFSVWLAQHINPWHGASNSHSLQVSFCLMSSLAKLN</sequence>
<evidence type="ECO:0000313" key="2">
    <source>
        <dbReference type="EMBL" id="JAD37820.1"/>
    </source>
</evidence>
<organism evidence="2">
    <name type="scientific">Arundo donax</name>
    <name type="common">Giant reed</name>
    <name type="synonym">Donax arundinaceus</name>
    <dbReference type="NCBI Taxonomy" id="35708"/>
    <lineage>
        <taxon>Eukaryota</taxon>
        <taxon>Viridiplantae</taxon>
        <taxon>Streptophyta</taxon>
        <taxon>Embryophyta</taxon>
        <taxon>Tracheophyta</taxon>
        <taxon>Spermatophyta</taxon>
        <taxon>Magnoliopsida</taxon>
        <taxon>Liliopsida</taxon>
        <taxon>Poales</taxon>
        <taxon>Poaceae</taxon>
        <taxon>PACMAD clade</taxon>
        <taxon>Arundinoideae</taxon>
        <taxon>Arundineae</taxon>
        <taxon>Arundo</taxon>
    </lineage>
</organism>
<evidence type="ECO:0000256" key="1">
    <source>
        <dbReference type="SAM" id="SignalP"/>
    </source>
</evidence>
<name>A0A0A8ZM47_ARUDO</name>
<feature type="chain" id="PRO_5002043640" evidence="1">
    <location>
        <begin position="22"/>
        <end position="42"/>
    </location>
</feature>
<accession>A0A0A8ZM47</accession>
<reference evidence="2" key="2">
    <citation type="journal article" date="2015" name="Data Brief">
        <title>Shoot transcriptome of the giant reed, Arundo donax.</title>
        <authorList>
            <person name="Barrero R.A."/>
            <person name="Guerrero F.D."/>
            <person name="Moolhuijzen P."/>
            <person name="Goolsby J.A."/>
            <person name="Tidwell J."/>
            <person name="Bellgard S.E."/>
            <person name="Bellgard M.I."/>
        </authorList>
    </citation>
    <scope>NUCLEOTIDE SEQUENCE</scope>
    <source>
        <tissue evidence="2">Shoot tissue taken approximately 20 cm above the soil surface</tissue>
    </source>
</reference>
<dbReference type="AlphaFoldDB" id="A0A0A8ZM47"/>
<dbReference type="EMBL" id="GBRH01260075">
    <property type="protein sequence ID" value="JAD37820.1"/>
    <property type="molecule type" value="Transcribed_RNA"/>
</dbReference>
<reference evidence="2" key="1">
    <citation type="submission" date="2014-09" db="EMBL/GenBank/DDBJ databases">
        <authorList>
            <person name="Magalhaes I.L.F."/>
            <person name="Oliveira U."/>
            <person name="Santos F.R."/>
            <person name="Vidigal T.H.D.A."/>
            <person name="Brescovit A.D."/>
            <person name="Santos A.J."/>
        </authorList>
    </citation>
    <scope>NUCLEOTIDE SEQUENCE</scope>
    <source>
        <tissue evidence="2">Shoot tissue taken approximately 20 cm above the soil surface</tissue>
    </source>
</reference>
<feature type="signal peptide" evidence="1">
    <location>
        <begin position="1"/>
        <end position="21"/>
    </location>
</feature>